<gene>
    <name evidence="2" type="ORF">QBC40DRAFT_296849</name>
</gene>
<dbReference type="Proteomes" id="UP001303160">
    <property type="component" value="Unassembled WGS sequence"/>
</dbReference>
<keyword evidence="3" id="KW-1185">Reference proteome</keyword>
<reference evidence="2" key="1">
    <citation type="journal article" date="2023" name="Mol. Phylogenet. Evol.">
        <title>Genome-scale phylogeny and comparative genomics of the fungal order Sordariales.</title>
        <authorList>
            <person name="Hensen N."/>
            <person name="Bonometti L."/>
            <person name="Westerberg I."/>
            <person name="Brannstrom I.O."/>
            <person name="Guillou S."/>
            <person name="Cros-Aarteil S."/>
            <person name="Calhoun S."/>
            <person name="Haridas S."/>
            <person name="Kuo A."/>
            <person name="Mondo S."/>
            <person name="Pangilinan J."/>
            <person name="Riley R."/>
            <person name="LaButti K."/>
            <person name="Andreopoulos B."/>
            <person name="Lipzen A."/>
            <person name="Chen C."/>
            <person name="Yan M."/>
            <person name="Daum C."/>
            <person name="Ng V."/>
            <person name="Clum A."/>
            <person name="Steindorff A."/>
            <person name="Ohm R.A."/>
            <person name="Martin F."/>
            <person name="Silar P."/>
            <person name="Natvig D.O."/>
            <person name="Lalanne C."/>
            <person name="Gautier V."/>
            <person name="Ament-Velasquez S.L."/>
            <person name="Kruys A."/>
            <person name="Hutchinson M.I."/>
            <person name="Powell A.J."/>
            <person name="Barry K."/>
            <person name="Miller A.N."/>
            <person name="Grigoriev I.V."/>
            <person name="Debuchy R."/>
            <person name="Gladieux P."/>
            <person name="Hiltunen Thoren M."/>
            <person name="Johannesson H."/>
        </authorList>
    </citation>
    <scope>NUCLEOTIDE SEQUENCE</scope>
    <source>
        <strain evidence="2">CBS 315.58</strain>
    </source>
</reference>
<protein>
    <submittedName>
        <fullName evidence="2">Uncharacterized protein</fullName>
    </submittedName>
</protein>
<comment type="caution">
    <text evidence="2">The sequence shown here is derived from an EMBL/GenBank/DDBJ whole genome shotgun (WGS) entry which is preliminary data.</text>
</comment>
<accession>A0AAN7AWS2</accession>
<feature type="region of interest" description="Disordered" evidence="1">
    <location>
        <begin position="1"/>
        <end position="25"/>
    </location>
</feature>
<dbReference type="EMBL" id="MU863922">
    <property type="protein sequence ID" value="KAK4200245.1"/>
    <property type="molecule type" value="Genomic_DNA"/>
</dbReference>
<evidence type="ECO:0000313" key="2">
    <source>
        <dbReference type="EMBL" id="KAK4200245.1"/>
    </source>
</evidence>
<sequence>MSSQTSSCTSNSNSNSSTNTNTTPDNPAHHVIPVIVPAPLPAWLLLAAIIKAAAAAAASSRDTSISTQIIALVEPRRETRKIDDVSSSDVQLATQSKDGNPCAWKREERIIVLWVRWLGLLGCWLDQELAEISEESDCVVHCVETMPWALCRQTSSWYSSTWAKDWFADGKGHTVREKEDVTHFFRPLPSQPCPSLKATH</sequence>
<name>A0AAN7AWS2_9PEZI</name>
<organism evidence="2 3">
    <name type="scientific">Triangularia verruculosa</name>
    <dbReference type="NCBI Taxonomy" id="2587418"/>
    <lineage>
        <taxon>Eukaryota</taxon>
        <taxon>Fungi</taxon>
        <taxon>Dikarya</taxon>
        <taxon>Ascomycota</taxon>
        <taxon>Pezizomycotina</taxon>
        <taxon>Sordariomycetes</taxon>
        <taxon>Sordariomycetidae</taxon>
        <taxon>Sordariales</taxon>
        <taxon>Podosporaceae</taxon>
        <taxon>Triangularia</taxon>
    </lineage>
</organism>
<proteinExistence type="predicted"/>
<evidence type="ECO:0000313" key="3">
    <source>
        <dbReference type="Proteomes" id="UP001303160"/>
    </source>
</evidence>
<feature type="compositionally biased region" description="Low complexity" evidence="1">
    <location>
        <begin position="1"/>
        <end position="23"/>
    </location>
</feature>
<dbReference type="AlphaFoldDB" id="A0AAN7AWS2"/>
<evidence type="ECO:0000256" key="1">
    <source>
        <dbReference type="SAM" id="MobiDB-lite"/>
    </source>
</evidence>
<reference evidence="2" key="2">
    <citation type="submission" date="2023-05" db="EMBL/GenBank/DDBJ databases">
        <authorList>
            <consortium name="Lawrence Berkeley National Laboratory"/>
            <person name="Steindorff A."/>
            <person name="Hensen N."/>
            <person name="Bonometti L."/>
            <person name="Westerberg I."/>
            <person name="Brannstrom I.O."/>
            <person name="Guillou S."/>
            <person name="Cros-Aarteil S."/>
            <person name="Calhoun S."/>
            <person name="Haridas S."/>
            <person name="Kuo A."/>
            <person name="Mondo S."/>
            <person name="Pangilinan J."/>
            <person name="Riley R."/>
            <person name="Labutti K."/>
            <person name="Andreopoulos B."/>
            <person name="Lipzen A."/>
            <person name="Chen C."/>
            <person name="Yanf M."/>
            <person name="Daum C."/>
            <person name="Ng V."/>
            <person name="Clum A."/>
            <person name="Ohm R."/>
            <person name="Martin F."/>
            <person name="Silar P."/>
            <person name="Natvig D."/>
            <person name="Lalanne C."/>
            <person name="Gautier V."/>
            <person name="Ament-Velasquez S.L."/>
            <person name="Kruys A."/>
            <person name="Hutchinson M.I."/>
            <person name="Powell A.J."/>
            <person name="Barry K."/>
            <person name="Miller A.N."/>
            <person name="Grigoriev I.V."/>
            <person name="Debuchy R."/>
            <person name="Gladieux P."/>
            <person name="Thoren M.H."/>
            <person name="Johannesson H."/>
        </authorList>
    </citation>
    <scope>NUCLEOTIDE SEQUENCE</scope>
    <source>
        <strain evidence="2">CBS 315.58</strain>
    </source>
</reference>